<dbReference type="InterPro" id="IPR029068">
    <property type="entry name" value="Glyas_Bleomycin-R_OHBP_Dase"/>
</dbReference>
<evidence type="ECO:0000256" key="1">
    <source>
        <dbReference type="ARBA" id="ARBA00022723"/>
    </source>
</evidence>
<keyword evidence="1" id="KW-0479">Metal-binding</keyword>
<dbReference type="PANTHER" id="PTHR43048">
    <property type="entry name" value="METHYLMALONYL-COA EPIMERASE"/>
    <property type="match status" value="1"/>
</dbReference>
<dbReference type="GO" id="GO:0004493">
    <property type="term" value="F:methylmalonyl-CoA epimerase activity"/>
    <property type="evidence" value="ECO:0007669"/>
    <property type="project" value="TreeGrafter"/>
</dbReference>
<gene>
    <name evidence="4" type="ORF">P409_11080</name>
</gene>
<accession>A0A0A0D8Y2</accession>
<dbReference type="Pfam" id="PF00903">
    <property type="entry name" value="Glyoxalase"/>
    <property type="match status" value="1"/>
</dbReference>
<dbReference type="OrthoDB" id="9798430at2"/>
<dbReference type="SUPFAM" id="SSF54593">
    <property type="entry name" value="Glyoxalase/Bleomycin resistance protein/Dihydroxybiphenyl dioxygenase"/>
    <property type="match status" value="1"/>
</dbReference>
<feature type="region of interest" description="Disordered" evidence="2">
    <location>
        <begin position="48"/>
        <end position="68"/>
    </location>
</feature>
<reference evidence="4 5" key="1">
    <citation type="submission" date="2014-01" db="EMBL/GenBank/DDBJ databases">
        <title>Genome sequence determination for a cystic fibrosis isolate, Inquilinus limosus.</title>
        <authorList>
            <person name="Pino M."/>
            <person name="Di Conza J."/>
            <person name="Gutkind G."/>
        </authorList>
    </citation>
    <scope>NUCLEOTIDE SEQUENCE [LARGE SCALE GENOMIC DNA]</scope>
    <source>
        <strain evidence="4 5">MP06</strain>
    </source>
</reference>
<evidence type="ECO:0000256" key="2">
    <source>
        <dbReference type="SAM" id="MobiDB-lite"/>
    </source>
</evidence>
<dbReference type="GO" id="GO:0046491">
    <property type="term" value="P:L-methylmalonyl-CoA metabolic process"/>
    <property type="evidence" value="ECO:0007669"/>
    <property type="project" value="TreeGrafter"/>
</dbReference>
<dbReference type="GO" id="GO:0046872">
    <property type="term" value="F:metal ion binding"/>
    <property type="evidence" value="ECO:0007669"/>
    <property type="project" value="UniProtKB-KW"/>
</dbReference>
<dbReference type="RefSeq" id="WP_034835504.1">
    <property type="nucleotide sequence ID" value="NZ_JANX01000104.1"/>
</dbReference>
<name>A0A0A0D8Y2_9PROT</name>
<dbReference type="Gene3D" id="3.10.180.10">
    <property type="entry name" value="2,3-Dihydroxybiphenyl 1,2-Dioxygenase, domain 1"/>
    <property type="match status" value="1"/>
</dbReference>
<evidence type="ECO:0000313" key="4">
    <source>
        <dbReference type="EMBL" id="KGM34288.1"/>
    </source>
</evidence>
<organism evidence="4 5">
    <name type="scientific">Inquilinus limosus MP06</name>
    <dbReference type="NCBI Taxonomy" id="1398085"/>
    <lineage>
        <taxon>Bacteria</taxon>
        <taxon>Pseudomonadati</taxon>
        <taxon>Pseudomonadota</taxon>
        <taxon>Alphaproteobacteria</taxon>
        <taxon>Rhodospirillales</taxon>
        <taxon>Rhodospirillaceae</taxon>
        <taxon>Inquilinus</taxon>
    </lineage>
</organism>
<protein>
    <submittedName>
        <fullName evidence="4">Glyoxalase</fullName>
    </submittedName>
</protein>
<dbReference type="InterPro" id="IPR051785">
    <property type="entry name" value="MMCE/EMCE_epimerase"/>
</dbReference>
<dbReference type="PANTHER" id="PTHR43048:SF3">
    <property type="entry name" value="METHYLMALONYL-COA EPIMERASE, MITOCHONDRIAL"/>
    <property type="match status" value="1"/>
</dbReference>
<dbReference type="EMBL" id="JANX01000104">
    <property type="protein sequence ID" value="KGM34288.1"/>
    <property type="molecule type" value="Genomic_DNA"/>
</dbReference>
<dbReference type="Proteomes" id="UP000029995">
    <property type="component" value="Unassembled WGS sequence"/>
</dbReference>
<dbReference type="CDD" id="cd06587">
    <property type="entry name" value="VOC"/>
    <property type="match status" value="1"/>
</dbReference>
<evidence type="ECO:0000313" key="5">
    <source>
        <dbReference type="Proteomes" id="UP000029995"/>
    </source>
</evidence>
<dbReference type="PROSITE" id="PS51819">
    <property type="entry name" value="VOC"/>
    <property type="match status" value="1"/>
</dbReference>
<dbReference type="InterPro" id="IPR004360">
    <property type="entry name" value="Glyas_Fos-R_dOase_dom"/>
</dbReference>
<dbReference type="InterPro" id="IPR037523">
    <property type="entry name" value="VOC_core"/>
</dbReference>
<proteinExistence type="predicted"/>
<feature type="domain" description="VOC" evidence="3">
    <location>
        <begin position="1"/>
        <end position="120"/>
    </location>
</feature>
<evidence type="ECO:0000259" key="3">
    <source>
        <dbReference type="PROSITE" id="PS51819"/>
    </source>
</evidence>
<dbReference type="AlphaFoldDB" id="A0A0A0D8Y2"/>
<sequence>MASVRYIVRDVDQAVAFYTENLGFRLQQQFGPNMAILERDGLTLWAAGPGASASRPMPDGSRPEPGGWNRFVLQVDDLPALVADLRGRGVRFRNDIVTGPGGRQILCEDPSGNVVELFQPA</sequence>
<comment type="caution">
    <text evidence="4">The sequence shown here is derived from an EMBL/GenBank/DDBJ whole genome shotgun (WGS) entry which is preliminary data.</text>
</comment>